<feature type="transmembrane region" description="Helical" evidence="7">
    <location>
        <begin position="12"/>
        <end position="32"/>
    </location>
</feature>
<evidence type="ECO:0000256" key="7">
    <source>
        <dbReference type="SAM" id="Phobius"/>
    </source>
</evidence>
<dbReference type="InterPro" id="IPR021109">
    <property type="entry name" value="Peptidase_aspartic_dom_sf"/>
</dbReference>
<feature type="domain" description="Peptidase A1" evidence="8">
    <location>
        <begin position="55"/>
        <end position="335"/>
    </location>
</feature>
<dbReference type="AlphaFoldDB" id="A0A2N9GQS2"/>
<dbReference type="PROSITE" id="PS51767">
    <property type="entry name" value="PEPTIDASE_A1"/>
    <property type="match status" value="1"/>
</dbReference>
<dbReference type="PANTHER" id="PTHR13683">
    <property type="entry name" value="ASPARTYL PROTEASES"/>
    <property type="match status" value="1"/>
</dbReference>
<dbReference type="GO" id="GO:0012505">
    <property type="term" value="C:endomembrane system"/>
    <property type="evidence" value="ECO:0007669"/>
    <property type="project" value="UniProtKB-SubCell"/>
</dbReference>
<dbReference type="InterPro" id="IPR033121">
    <property type="entry name" value="PEPTIDASE_A1"/>
</dbReference>
<dbReference type="InterPro" id="IPR034161">
    <property type="entry name" value="Pepsin-like_plant"/>
</dbReference>
<evidence type="ECO:0000256" key="2">
    <source>
        <dbReference type="ARBA" id="ARBA00022670"/>
    </source>
</evidence>
<evidence type="ECO:0000256" key="1">
    <source>
        <dbReference type="ARBA" id="ARBA00007447"/>
    </source>
</evidence>
<keyword evidence="7" id="KW-0472">Membrane</keyword>
<keyword evidence="7" id="KW-0812">Transmembrane</keyword>
<dbReference type="Pfam" id="PF14541">
    <property type="entry name" value="TAXi_C"/>
    <property type="match status" value="1"/>
</dbReference>
<dbReference type="CDD" id="cd05476">
    <property type="entry name" value="pepsin_A_like_plant"/>
    <property type="match status" value="1"/>
</dbReference>
<keyword evidence="3 6" id="KW-0064">Aspartyl protease</keyword>
<comment type="similarity">
    <text evidence="1 6">Belongs to the peptidase A1 family.</text>
</comment>
<organism evidence="9">
    <name type="scientific">Fagus sylvatica</name>
    <name type="common">Beechnut</name>
    <dbReference type="NCBI Taxonomy" id="28930"/>
    <lineage>
        <taxon>Eukaryota</taxon>
        <taxon>Viridiplantae</taxon>
        <taxon>Streptophyta</taxon>
        <taxon>Embryophyta</taxon>
        <taxon>Tracheophyta</taxon>
        <taxon>Spermatophyta</taxon>
        <taxon>Magnoliopsida</taxon>
        <taxon>eudicotyledons</taxon>
        <taxon>Gunneridae</taxon>
        <taxon>Pentapetalae</taxon>
        <taxon>rosids</taxon>
        <taxon>fabids</taxon>
        <taxon>Fagales</taxon>
        <taxon>Fagaceae</taxon>
        <taxon>Fagus</taxon>
    </lineage>
</organism>
<dbReference type="GO" id="GO:0006508">
    <property type="term" value="P:proteolysis"/>
    <property type="evidence" value="ECO:0007669"/>
    <property type="project" value="UniProtKB-KW"/>
</dbReference>
<evidence type="ECO:0000256" key="4">
    <source>
        <dbReference type="ARBA" id="ARBA00022801"/>
    </source>
</evidence>
<keyword evidence="5" id="KW-0325">Glycoprotein</keyword>
<evidence type="ECO:0000256" key="6">
    <source>
        <dbReference type="RuleBase" id="RU000454"/>
    </source>
</evidence>
<proteinExistence type="inferred from homology"/>
<evidence type="ECO:0000256" key="3">
    <source>
        <dbReference type="ARBA" id="ARBA00022750"/>
    </source>
</evidence>
<dbReference type="InterPro" id="IPR032861">
    <property type="entry name" value="TAXi_N"/>
</dbReference>
<evidence type="ECO:0000259" key="8">
    <source>
        <dbReference type="PROSITE" id="PS51767"/>
    </source>
</evidence>
<gene>
    <name evidence="9" type="ORF">FSB_LOCUS29817</name>
</gene>
<keyword evidence="4 6" id="KW-0378">Hydrolase</keyword>
<dbReference type="Gene3D" id="2.40.70.10">
    <property type="entry name" value="Acid Proteases"/>
    <property type="match status" value="3"/>
</dbReference>
<reference evidence="9" key="1">
    <citation type="submission" date="2018-02" db="EMBL/GenBank/DDBJ databases">
        <authorList>
            <person name="Cohen D.B."/>
            <person name="Kent A.D."/>
        </authorList>
    </citation>
    <scope>NUCLEOTIDE SEQUENCE</scope>
</reference>
<dbReference type="PANTHER" id="PTHR13683:SF875">
    <property type="entry name" value="EUKARYOTIC ASPARTYL PROTEASE FAMILY PROTEIN"/>
    <property type="match status" value="1"/>
</dbReference>
<accession>A0A2N9GQS2</accession>
<name>A0A2N9GQS2_FAGSY</name>
<dbReference type="InterPro" id="IPR032799">
    <property type="entry name" value="TAXi_C"/>
</dbReference>
<dbReference type="EMBL" id="OIVN01002242">
    <property type="protein sequence ID" value="SPD01935.1"/>
    <property type="molecule type" value="Genomic_DNA"/>
</dbReference>
<evidence type="ECO:0000313" key="9">
    <source>
        <dbReference type="EMBL" id="SPD01935.1"/>
    </source>
</evidence>
<keyword evidence="7" id="KW-1133">Transmembrane helix</keyword>
<dbReference type="GO" id="GO:0004190">
    <property type="term" value="F:aspartic-type endopeptidase activity"/>
    <property type="evidence" value="ECO:0007669"/>
    <property type="project" value="UniProtKB-KW"/>
</dbReference>
<dbReference type="PROSITE" id="PS00141">
    <property type="entry name" value="ASP_PROTEASE"/>
    <property type="match status" value="1"/>
</dbReference>
<dbReference type="PRINTS" id="PR00792">
    <property type="entry name" value="PEPSIN"/>
</dbReference>
<sequence length="460" mass="50756">MCIHLKMMTPIQFVAMAANCFGIVAGFAIWGWNVLVGGFAVGGNSEMARRVILIYYALVKLGTPPTDFKVLIDTGSDLLWIPCVSCTRCNYKIFNGARSAQVEWDKKTNYDIVYPDQSETGGFYVSDRLTFDEFHGRTVTSNSSSVVFGCSTHESNFPTERQFDGILGLGPGKVSVLSQLASQGMTPKVLSMCLGPYTQPGVAVGFLVFGEAIAPNMVYTPLIPHQPHYNIRLESITVNGQLIMIMSVQNVKHYNSSGMLCFSSSAINLPSINFNFAGGSSMDLKPVDYLLPDRINMNGWCIGIVKSNGNTVLGELVLKNKIIVYDQIRQRIGWATADCTVMPNIAQSYPSGSSKLRRTKFGCNPGCSHGYVLVVEESEQGATSREVVLNFQKEAFGFPDDHHRRSRIQDSLCCRRRRSSFLSPPSASSTSAAIVTSDFFVHFFLDLFVFLLILVSWDYS</sequence>
<keyword evidence="2 6" id="KW-0645">Protease</keyword>
<protein>
    <recommendedName>
        <fullName evidence="8">Peptidase A1 domain-containing protein</fullName>
    </recommendedName>
</protein>
<evidence type="ECO:0000256" key="5">
    <source>
        <dbReference type="ARBA" id="ARBA00023180"/>
    </source>
</evidence>
<dbReference type="InterPro" id="IPR001969">
    <property type="entry name" value="Aspartic_peptidase_AS"/>
</dbReference>
<dbReference type="SUPFAM" id="SSF50630">
    <property type="entry name" value="Acid proteases"/>
    <property type="match status" value="1"/>
</dbReference>
<dbReference type="InterPro" id="IPR001461">
    <property type="entry name" value="Aspartic_peptidase_A1"/>
</dbReference>
<dbReference type="Pfam" id="PF14543">
    <property type="entry name" value="TAXi_N"/>
    <property type="match status" value="2"/>
</dbReference>